<feature type="region of interest" description="Disordered" evidence="1">
    <location>
        <begin position="1"/>
        <end position="20"/>
    </location>
</feature>
<feature type="domain" description="Condensation" evidence="2">
    <location>
        <begin position="19"/>
        <end position="465"/>
    </location>
</feature>
<sequence>MTGHATPDRTATGATAGDALPLSGVQEEMWTAYRSAPGSHAYNAVWRLRIRGTVDVPALEKAVAALQERHEQLRSLFVERDGLPRRVLLDGPHARLEVRDLPGADEATLYEVSRRETHEPFRLETEGPLRVVLFRRSAQDAVLVPTAHHIVSDYVSRSMMVGDLLRAYADFAAGRVPEWAPVTGSYAEYAEEEARYLASPAGRATADRWRSALAGSAPAELPLDRPRPVLRALRGATVVRHLPADVVDALPDAARAARTTPYAYALAAFQAFVHRWTGQDDFLLGVPASNRMGRRLRDVVGCFLNTVPVRARFTADTTFRGAAAEAGREVTRCLVDGRYPGARLKAPTAGGRAPLFHMAVFLVPLDRMKLPVPPVPQGAPEGPPATCAGLRVSLVDDLAQQEGQLDLLLRLEQAPDGITAVFSYDTDVFDRASVEGFADGFTRMLRAAVTEPARQVADVPLADEHDPAGLPGLGGAGEGPAF</sequence>
<proteinExistence type="predicted"/>
<accession>A0ABN0WJY8</accession>
<reference evidence="3 4" key="1">
    <citation type="journal article" date="2019" name="Int. J. Syst. Evol. Microbiol.">
        <title>The Global Catalogue of Microorganisms (GCM) 10K type strain sequencing project: providing services to taxonomists for standard genome sequencing and annotation.</title>
        <authorList>
            <consortium name="The Broad Institute Genomics Platform"/>
            <consortium name="The Broad Institute Genome Sequencing Center for Infectious Disease"/>
            <person name="Wu L."/>
            <person name="Ma J."/>
        </authorList>
    </citation>
    <scope>NUCLEOTIDE SEQUENCE [LARGE SCALE GENOMIC DNA]</scope>
    <source>
        <strain evidence="3 4">JCM 4565</strain>
    </source>
</reference>
<feature type="compositionally biased region" description="Low complexity" evidence="1">
    <location>
        <begin position="8"/>
        <end position="20"/>
    </location>
</feature>
<dbReference type="PANTHER" id="PTHR45527:SF1">
    <property type="entry name" value="FATTY ACID SYNTHASE"/>
    <property type="match status" value="1"/>
</dbReference>
<evidence type="ECO:0000313" key="3">
    <source>
        <dbReference type="EMBL" id="GAA0340042.1"/>
    </source>
</evidence>
<dbReference type="SUPFAM" id="SSF52777">
    <property type="entry name" value="CoA-dependent acyltransferases"/>
    <property type="match status" value="2"/>
</dbReference>
<evidence type="ECO:0000313" key="4">
    <source>
        <dbReference type="Proteomes" id="UP001500063"/>
    </source>
</evidence>
<dbReference type="Gene3D" id="3.30.559.10">
    <property type="entry name" value="Chloramphenicol acetyltransferase-like domain"/>
    <property type="match status" value="1"/>
</dbReference>
<keyword evidence="4" id="KW-1185">Reference proteome</keyword>
<organism evidence="3 4">
    <name type="scientific">Streptomyces blastmyceticus</name>
    <dbReference type="NCBI Taxonomy" id="68180"/>
    <lineage>
        <taxon>Bacteria</taxon>
        <taxon>Bacillati</taxon>
        <taxon>Actinomycetota</taxon>
        <taxon>Actinomycetes</taxon>
        <taxon>Kitasatosporales</taxon>
        <taxon>Streptomycetaceae</taxon>
        <taxon>Streptomyces</taxon>
    </lineage>
</organism>
<dbReference type="InterPro" id="IPR001242">
    <property type="entry name" value="Condensation_dom"/>
</dbReference>
<dbReference type="RefSeq" id="WP_344117042.1">
    <property type="nucleotide sequence ID" value="NZ_BAAABW010000008.1"/>
</dbReference>
<dbReference type="Proteomes" id="UP001500063">
    <property type="component" value="Unassembled WGS sequence"/>
</dbReference>
<dbReference type="Pfam" id="PF00668">
    <property type="entry name" value="Condensation"/>
    <property type="match status" value="1"/>
</dbReference>
<protein>
    <recommendedName>
        <fullName evidence="2">Condensation domain-containing protein</fullName>
    </recommendedName>
</protein>
<comment type="caution">
    <text evidence="3">The sequence shown here is derived from an EMBL/GenBank/DDBJ whole genome shotgun (WGS) entry which is preliminary data.</text>
</comment>
<feature type="compositionally biased region" description="Gly residues" evidence="1">
    <location>
        <begin position="471"/>
        <end position="482"/>
    </location>
</feature>
<dbReference type="InterPro" id="IPR023213">
    <property type="entry name" value="CAT-like_dom_sf"/>
</dbReference>
<feature type="region of interest" description="Disordered" evidence="1">
    <location>
        <begin position="462"/>
        <end position="482"/>
    </location>
</feature>
<dbReference type="Gene3D" id="3.30.559.30">
    <property type="entry name" value="Nonribosomal peptide synthetase, condensation domain"/>
    <property type="match status" value="1"/>
</dbReference>
<evidence type="ECO:0000256" key="1">
    <source>
        <dbReference type="SAM" id="MobiDB-lite"/>
    </source>
</evidence>
<dbReference type="PANTHER" id="PTHR45527">
    <property type="entry name" value="NONRIBOSOMAL PEPTIDE SYNTHETASE"/>
    <property type="match status" value="1"/>
</dbReference>
<dbReference type="CDD" id="cd19531">
    <property type="entry name" value="LCL_NRPS-like"/>
    <property type="match status" value="1"/>
</dbReference>
<gene>
    <name evidence="3" type="ORF">GCM10010319_15120</name>
</gene>
<evidence type="ECO:0000259" key="2">
    <source>
        <dbReference type="Pfam" id="PF00668"/>
    </source>
</evidence>
<dbReference type="EMBL" id="BAAABW010000008">
    <property type="protein sequence ID" value="GAA0340042.1"/>
    <property type="molecule type" value="Genomic_DNA"/>
</dbReference>
<name>A0ABN0WJY8_9ACTN</name>